<dbReference type="Proteomes" id="UP000294003">
    <property type="component" value="Unassembled WGS sequence"/>
</dbReference>
<evidence type="ECO:0000313" key="2">
    <source>
        <dbReference type="EMBL" id="RYO85348.1"/>
    </source>
</evidence>
<dbReference type="EMBL" id="QJNS01000139">
    <property type="protein sequence ID" value="RYO85348.1"/>
    <property type="molecule type" value="Genomic_DNA"/>
</dbReference>
<name>A0ABY0H5F9_9PEZI</name>
<reference evidence="2 3" key="1">
    <citation type="submission" date="2018-06" db="EMBL/GenBank/DDBJ databases">
        <title>Complete Genomes of Monosporascus.</title>
        <authorList>
            <person name="Robinson A.J."/>
            <person name="Natvig D.O."/>
        </authorList>
    </citation>
    <scope>NUCLEOTIDE SEQUENCE [LARGE SCALE GENOMIC DNA]</scope>
    <source>
        <strain evidence="2 3">CBS 609.92</strain>
    </source>
</reference>
<protein>
    <submittedName>
        <fullName evidence="2">Uncharacterized protein</fullName>
    </submittedName>
</protein>
<keyword evidence="3" id="KW-1185">Reference proteome</keyword>
<proteinExistence type="predicted"/>
<evidence type="ECO:0000313" key="3">
    <source>
        <dbReference type="Proteomes" id="UP000294003"/>
    </source>
</evidence>
<organism evidence="2 3">
    <name type="scientific">Monosporascus cannonballus</name>
    <dbReference type="NCBI Taxonomy" id="155416"/>
    <lineage>
        <taxon>Eukaryota</taxon>
        <taxon>Fungi</taxon>
        <taxon>Dikarya</taxon>
        <taxon>Ascomycota</taxon>
        <taxon>Pezizomycotina</taxon>
        <taxon>Sordariomycetes</taxon>
        <taxon>Xylariomycetidae</taxon>
        <taxon>Xylariales</taxon>
        <taxon>Xylariales incertae sedis</taxon>
        <taxon>Monosporascus</taxon>
    </lineage>
</organism>
<evidence type="ECO:0000256" key="1">
    <source>
        <dbReference type="SAM" id="MobiDB-lite"/>
    </source>
</evidence>
<comment type="caution">
    <text evidence="2">The sequence shown here is derived from an EMBL/GenBank/DDBJ whole genome shotgun (WGS) entry which is preliminary data.</text>
</comment>
<gene>
    <name evidence="2" type="ORF">DL762_005231</name>
</gene>
<sequence length="114" mass="12134">MHSRAVGRQAASPLSPSDPGVVREAGVAAAADDDGVFPGIEALGLKVIQAEEVLDLVEKTIQRQPVAREEARVIVALELWSKLALDAAVHRDPRFGTLRLSMRGAGLRSPCSKI</sequence>
<feature type="region of interest" description="Disordered" evidence="1">
    <location>
        <begin position="1"/>
        <end position="21"/>
    </location>
</feature>
<accession>A0ABY0H5F9</accession>